<dbReference type="AlphaFoldDB" id="A0AAW1T6P6"/>
<feature type="compositionally biased region" description="Polar residues" evidence="9">
    <location>
        <begin position="601"/>
        <end position="612"/>
    </location>
</feature>
<dbReference type="SUPFAM" id="SSF57863">
    <property type="entry name" value="ArfGap/RecO-like zinc finger"/>
    <property type="match status" value="1"/>
</dbReference>
<comment type="subcellular location">
    <subcellularLocation>
        <location evidence="1">Cytoplasmic vesicle</location>
        <location evidence="1">Clathrin-coated vesicle</location>
    </subcellularLocation>
</comment>
<evidence type="ECO:0000259" key="11">
    <source>
        <dbReference type="PROSITE" id="PS50942"/>
    </source>
</evidence>
<dbReference type="Gene3D" id="1.25.40.90">
    <property type="match status" value="1"/>
</dbReference>
<dbReference type="GO" id="GO:0005096">
    <property type="term" value="F:GTPase activator activity"/>
    <property type="evidence" value="ECO:0007669"/>
    <property type="project" value="UniProtKB-KW"/>
</dbReference>
<dbReference type="SMART" id="SM00105">
    <property type="entry name" value="ArfGap"/>
    <property type="match status" value="1"/>
</dbReference>
<feature type="compositionally biased region" description="Polar residues" evidence="9">
    <location>
        <begin position="197"/>
        <end position="217"/>
    </location>
</feature>
<keyword evidence="3" id="KW-0343">GTPase activation</keyword>
<dbReference type="Proteomes" id="UP001485043">
    <property type="component" value="Unassembled WGS sequence"/>
</dbReference>
<feature type="region of interest" description="Disordered" evidence="9">
    <location>
        <begin position="699"/>
        <end position="718"/>
    </location>
</feature>
<evidence type="ECO:0000256" key="4">
    <source>
        <dbReference type="ARBA" id="ARBA00022723"/>
    </source>
</evidence>
<evidence type="ECO:0000313" key="13">
    <source>
        <dbReference type="Proteomes" id="UP001485043"/>
    </source>
</evidence>
<dbReference type="CDD" id="cd03571">
    <property type="entry name" value="ENTH"/>
    <property type="match status" value="1"/>
</dbReference>
<comment type="similarity">
    <text evidence="2">Belongs to the epsin family.</text>
</comment>
<feature type="region of interest" description="Disordered" evidence="9">
    <location>
        <begin position="186"/>
        <end position="217"/>
    </location>
</feature>
<evidence type="ECO:0000259" key="10">
    <source>
        <dbReference type="PROSITE" id="PS50115"/>
    </source>
</evidence>
<dbReference type="PANTHER" id="PTHR46419">
    <property type="entry name" value="ADP-RIBOSYLATION FACTOR GTPASE-ACTIVATING PROTEIN AGD5"/>
    <property type="match status" value="1"/>
</dbReference>
<dbReference type="EMBL" id="JALJOV010000251">
    <property type="protein sequence ID" value="KAK9865406.1"/>
    <property type="molecule type" value="Genomic_DNA"/>
</dbReference>
<evidence type="ECO:0000256" key="6">
    <source>
        <dbReference type="ARBA" id="ARBA00022833"/>
    </source>
</evidence>
<dbReference type="Gene3D" id="1.10.220.150">
    <property type="entry name" value="Arf GTPase activating protein"/>
    <property type="match status" value="1"/>
</dbReference>
<evidence type="ECO:0000256" key="1">
    <source>
        <dbReference type="ARBA" id="ARBA00004132"/>
    </source>
</evidence>
<feature type="compositionally biased region" description="Polar residues" evidence="9">
    <location>
        <begin position="733"/>
        <end position="748"/>
    </location>
</feature>
<protein>
    <submittedName>
        <fullName evidence="12">Uncharacterized protein</fullName>
    </submittedName>
</protein>
<feature type="region of interest" description="Disordered" evidence="9">
    <location>
        <begin position="596"/>
        <end position="688"/>
    </location>
</feature>
<keyword evidence="5 8" id="KW-0863">Zinc-finger</keyword>
<keyword evidence="13" id="KW-1185">Reference proteome</keyword>
<name>A0AAW1T6P6_9CHLO</name>
<evidence type="ECO:0000313" key="12">
    <source>
        <dbReference type="EMBL" id="KAK9865406.1"/>
    </source>
</evidence>
<organism evidence="12 13">
    <name type="scientific">Apatococcus fuscideae</name>
    <dbReference type="NCBI Taxonomy" id="2026836"/>
    <lineage>
        <taxon>Eukaryota</taxon>
        <taxon>Viridiplantae</taxon>
        <taxon>Chlorophyta</taxon>
        <taxon>core chlorophytes</taxon>
        <taxon>Trebouxiophyceae</taxon>
        <taxon>Chlorellales</taxon>
        <taxon>Chlorellaceae</taxon>
        <taxon>Apatococcus</taxon>
    </lineage>
</organism>
<feature type="region of interest" description="Disordered" evidence="9">
    <location>
        <begin position="733"/>
        <end position="768"/>
    </location>
</feature>
<feature type="compositionally biased region" description="Low complexity" evidence="9">
    <location>
        <begin position="448"/>
        <end position="457"/>
    </location>
</feature>
<dbReference type="SMART" id="SM00273">
    <property type="entry name" value="ENTH"/>
    <property type="match status" value="1"/>
</dbReference>
<proteinExistence type="inferred from homology"/>
<accession>A0AAW1T6P6</accession>
<feature type="compositionally biased region" description="Polar residues" evidence="9">
    <location>
        <begin position="428"/>
        <end position="447"/>
    </location>
</feature>
<dbReference type="FunFam" id="1.25.40.90:FF:000006">
    <property type="entry name" value="Clathrin interactor 1"/>
    <property type="match status" value="1"/>
</dbReference>
<keyword evidence="7" id="KW-0968">Cytoplasmic vesicle</keyword>
<evidence type="ECO:0000256" key="5">
    <source>
        <dbReference type="ARBA" id="ARBA00022771"/>
    </source>
</evidence>
<dbReference type="GO" id="GO:0008270">
    <property type="term" value="F:zinc ion binding"/>
    <property type="evidence" value="ECO:0007669"/>
    <property type="project" value="UniProtKB-KW"/>
</dbReference>
<feature type="compositionally biased region" description="Polar residues" evidence="9">
    <location>
        <begin position="364"/>
        <end position="373"/>
    </location>
</feature>
<feature type="domain" description="Arf-GAP" evidence="10">
    <location>
        <begin position="244"/>
        <end position="355"/>
    </location>
</feature>
<reference evidence="12 13" key="1">
    <citation type="journal article" date="2024" name="Nat. Commun.">
        <title>Phylogenomics reveals the evolutionary origins of lichenization in chlorophyte algae.</title>
        <authorList>
            <person name="Puginier C."/>
            <person name="Libourel C."/>
            <person name="Otte J."/>
            <person name="Skaloud P."/>
            <person name="Haon M."/>
            <person name="Grisel S."/>
            <person name="Petersen M."/>
            <person name="Berrin J.G."/>
            <person name="Delaux P.M."/>
            <person name="Dal Grande F."/>
            <person name="Keller J."/>
        </authorList>
    </citation>
    <scope>NUCLEOTIDE SEQUENCE [LARGE SCALE GENOMIC DNA]</scope>
    <source>
        <strain evidence="12 13">SAG 2523</strain>
    </source>
</reference>
<dbReference type="PANTHER" id="PTHR46419:SF2">
    <property type="entry name" value="ADP-RIBOSYLATION FACTOR GTPASE-ACTIVATING PROTEIN AGD5"/>
    <property type="match status" value="1"/>
</dbReference>
<comment type="caution">
    <text evidence="12">The sequence shown here is derived from an EMBL/GenBank/DDBJ whole genome shotgun (WGS) entry which is preliminary data.</text>
</comment>
<feature type="domain" description="ENTH" evidence="11">
    <location>
        <begin position="39"/>
        <end position="172"/>
    </location>
</feature>
<feature type="region of interest" description="Disordered" evidence="9">
    <location>
        <begin position="364"/>
        <end position="457"/>
    </location>
</feature>
<feature type="compositionally biased region" description="Low complexity" evidence="9">
    <location>
        <begin position="637"/>
        <end position="651"/>
    </location>
</feature>
<dbReference type="GO" id="GO:0030136">
    <property type="term" value="C:clathrin-coated vesicle"/>
    <property type="evidence" value="ECO:0007669"/>
    <property type="project" value="UniProtKB-SubCell"/>
</dbReference>
<evidence type="ECO:0000256" key="7">
    <source>
        <dbReference type="ARBA" id="ARBA00023329"/>
    </source>
</evidence>
<evidence type="ECO:0000256" key="3">
    <source>
        <dbReference type="ARBA" id="ARBA00022468"/>
    </source>
</evidence>
<dbReference type="SUPFAM" id="SSF48464">
    <property type="entry name" value="ENTH/VHS domain"/>
    <property type="match status" value="1"/>
</dbReference>
<dbReference type="InterPro" id="IPR001164">
    <property type="entry name" value="ArfGAP_dom"/>
</dbReference>
<dbReference type="PROSITE" id="PS50115">
    <property type="entry name" value="ARFGAP"/>
    <property type="match status" value="1"/>
</dbReference>
<dbReference type="InterPro" id="IPR044520">
    <property type="entry name" value="ARF_GAP_AGD5/15"/>
</dbReference>
<dbReference type="InterPro" id="IPR038508">
    <property type="entry name" value="ArfGAP_dom_sf"/>
</dbReference>
<dbReference type="PRINTS" id="PR00405">
    <property type="entry name" value="REVINTRACTNG"/>
</dbReference>
<dbReference type="FunFam" id="1.10.220.150:FF:000009">
    <property type="entry name" value="stromal membrane-associated protein 1 isoform X1"/>
    <property type="match status" value="1"/>
</dbReference>
<keyword evidence="4" id="KW-0479">Metal-binding</keyword>
<dbReference type="InterPro" id="IPR013809">
    <property type="entry name" value="ENTH"/>
</dbReference>
<dbReference type="Pfam" id="PF01412">
    <property type="entry name" value="ArfGap"/>
    <property type="match status" value="1"/>
</dbReference>
<evidence type="ECO:0000256" key="8">
    <source>
        <dbReference type="PROSITE-ProRule" id="PRU00288"/>
    </source>
</evidence>
<dbReference type="CDD" id="cd08204">
    <property type="entry name" value="ArfGap"/>
    <property type="match status" value="1"/>
</dbReference>
<evidence type="ECO:0000256" key="9">
    <source>
        <dbReference type="SAM" id="MobiDB-lite"/>
    </source>
</evidence>
<dbReference type="Pfam" id="PF01417">
    <property type="entry name" value="ENTH"/>
    <property type="match status" value="1"/>
</dbReference>
<keyword evidence="6" id="KW-0862">Zinc</keyword>
<dbReference type="InterPro" id="IPR037278">
    <property type="entry name" value="ARFGAP/RecO"/>
</dbReference>
<dbReference type="InterPro" id="IPR008942">
    <property type="entry name" value="ENTH_VHS"/>
</dbReference>
<dbReference type="PROSITE" id="PS50942">
    <property type="entry name" value="ENTH"/>
    <property type="match status" value="1"/>
</dbReference>
<gene>
    <name evidence="12" type="ORF">WJX84_000313</name>
</gene>
<evidence type="ECO:0000256" key="2">
    <source>
        <dbReference type="ARBA" id="ARBA00010130"/>
    </source>
</evidence>
<sequence>MALLATRQRSQLGVPELAKHYTKDAACWFRDYLTAIKHGRWHPFTNLERKVREATRNEPWGPTGTMLNELAELSMNRADCDIILALIIFRLAYPPVKWRNVYKALTVLEFLIKRGSSQCVDVAQQEIAPRLAQLQQFSYIAPDGKDQGVNVSHRAAAIQALLGDENRLKQERDLYKQRRNTYQGFAREEVPVGAEQPYSSSAGTSANGNQSSTSEATEAQTLGNADFANRSAGEMKGVTMEENRRRVAALKAILERAENRQCADCQASGGAGRPSWASINTGVFICMRCAGIHRGLGVHISKVRSCTLDTWLQSQVDFMDQTGNAVANSHWEGKYDGSQRPSFGPDLEAFIRRKYNGEWSQGTWPPAFSTSTPAPVPASLPEAPIPAAVDSQPGAAPQEQADLLGWDTDDDYQPQPSSSLPHDAFGQQHPSHQNGLPSSMPTFHQQTAAGGPPSAPWAAPVGYPTRPPGSANAGRAGPELMASPAVALQSQAWGSSNAAGLKELQLAPDQSAALQEYVGRSLMDDHMDMAGTGSHLPPAMDISPLTPRAPAEPLAAAGPGFHNALVLYEPLAGRAPLTSVMGGWHQPGIIPSMARFDGPQHQMSFEDSTDFSQPFAAQPWGSQPAYGSATSDPAAFSQSHMQQSQQPGQISMGVAGVPQGSTPAPVTAGGPRLQPQQPQAAVDTAPQESADPLEALLRQAMSNYEVPQPKGAAWLPEPPKEKSLLALKQSQFEAQNSATARPQVSLHSDASGMSFMPPARAYSSATSA</sequence>